<reference evidence="3 4" key="1">
    <citation type="submission" date="2017-11" db="EMBL/GenBank/DDBJ databases">
        <title>Evolution of Phototrophy in the Chloroflexi Phylum Driven by Horizontal Gene Transfer.</title>
        <authorList>
            <person name="Ward L.M."/>
            <person name="Hemp J."/>
            <person name="Shih P.M."/>
            <person name="Mcglynn S.E."/>
            <person name="Fischer W."/>
        </authorList>
    </citation>
    <scope>NUCLEOTIDE SEQUENCE [LARGE SCALE GENOMIC DNA]</scope>
    <source>
        <strain evidence="3">JP3_7</strain>
    </source>
</reference>
<dbReference type="InterPro" id="IPR044005">
    <property type="entry name" value="DZR_2"/>
</dbReference>
<evidence type="ECO:0000256" key="1">
    <source>
        <dbReference type="ARBA" id="ARBA00008007"/>
    </source>
</evidence>
<evidence type="ECO:0000259" key="2">
    <source>
        <dbReference type="Pfam" id="PF18912"/>
    </source>
</evidence>
<accession>A0A2M8QCW6</accession>
<gene>
    <name evidence="3" type="ORF">CUN48_07655</name>
</gene>
<dbReference type="CDD" id="cd06223">
    <property type="entry name" value="PRTases_typeI"/>
    <property type="match status" value="1"/>
</dbReference>
<dbReference type="AlphaFoldDB" id="A0A2M8QCW6"/>
<dbReference type="EMBL" id="PGTN01000040">
    <property type="protein sequence ID" value="PJF47630.1"/>
    <property type="molecule type" value="Genomic_DNA"/>
</dbReference>
<dbReference type="PANTHER" id="PTHR47505:SF1">
    <property type="entry name" value="DNA UTILIZATION PROTEIN YHGH"/>
    <property type="match status" value="1"/>
</dbReference>
<dbReference type="Proteomes" id="UP000230790">
    <property type="component" value="Unassembled WGS sequence"/>
</dbReference>
<proteinExistence type="inferred from homology"/>
<dbReference type="Gene3D" id="3.40.50.2020">
    <property type="match status" value="1"/>
</dbReference>
<comment type="caution">
    <text evidence="3">The sequence shown here is derived from an EMBL/GenBank/DDBJ whole genome shotgun (WGS) entry which is preliminary data.</text>
</comment>
<dbReference type="Pfam" id="PF18912">
    <property type="entry name" value="DZR_2"/>
    <property type="match status" value="1"/>
</dbReference>
<dbReference type="InterPro" id="IPR051910">
    <property type="entry name" value="ComF/GntX_DNA_util-trans"/>
</dbReference>
<protein>
    <submittedName>
        <fullName evidence="3">ComF family protein</fullName>
    </submittedName>
</protein>
<dbReference type="InterPro" id="IPR000836">
    <property type="entry name" value="PRTase_dom"/>
</dbReference>
<feature type="domain" description="Double zinc ribbon" evidence="2">
    <location>
        <begin position="1"/>
        <end position="33"/>
    </location>
</feature>
<organism evidence="3 4">
    <name type="scientific">Candidatus Thermofonsia Clade 3 bacterium</name>
    <dbReference type="NCBI Taxonomy" id="2364212"/>
    <lineage>
        <taxon>Bacteria</taxon>
        <taxon>Bacillati</taxon>
        <taxon>Chloroflexota</taxon>
        <taxon>Candidatus Thermofontia</taxon>
        <taxon>Candidatus Thermofonsia Clade 3</taxon>
    </lineage>
</organism>
<dbReference type="SUPFAM" id="SSF53271">
    <property type="entry name" value="PRTase-like"/>
    <property type="match status" value="1"/>
</dbReference>
<dbReference type="PANTHER" id="PTHR47505">
    <property type="entry name" value="DNA UTILIZATION PROTEIN YHGH"/>
    <property type="match status" value="1"/>
</dbReference>
<evidence type="ECO:0000313" key="4">
    <source>
        <dbReference type="Proteomes" id="UP000230790"/>
    </source>
</evidence>
<sequence length="209" mass="22588">MLDLLYPPRCGGCGKYGEGWWCTACNNRTQWLNARDSRVSLELPSGQSLTVISAANFGPPLREGIHCFKYEGQPQLAEAFAAHMSAIAKANALSADGIVPVPLHATRLKERGFNQSLLLARHISAALGRPVEARALQRIRPTQQQAHLSATARKENMRGAFAALPERVQGRALMLVDDVLTTGATLVECAHVLYEAGAQHVVALTLARA</sequence>
<dbReference type="InterPro" id="IPR029057">
    <property type="entry name" value="PRTase-like"/>
</dbReference>
<name>A0A2M8QCW6_9CHLR</name>
<evidence type="ECO:0000313" key="3">
    <source>
        <dbReference type="EMBL" id="PJF47630.1"/>
    </source>
</evidence>
<comment type="similarity">
    <text evidence="1">Belongs to the ComF/GntX family.</text>
</comment>